<dbReference type="Pfam" id="PF03443">
    <property type="entry name" value="AA9"/>
    <property type="match status" value="1"/>
</dbReference>
<accession>G0S408</accession>
<evidence type="ECO:0000256" key="16">
    <source>
        <dbReference type="SAM" id="SignalP"/>
    </source>
</evidence>
<dbReference type="SMR" id="G0S408"/>
<keyword evidence="9" id="KW-0503">Monooxygenase</keyword>
<dbReference type="eggNOG" id="ENOG502QRTW">
    <property type="taxonomic scope" value="Eukaryota"/>
</dbReference>
<dbReference type="GO" id="GO:0005576">
    <property type="term" value="C:extracellular region"/>
    <property type="evidence" value="ECO:0007669"/>
    <property type="project" value="UniProtKB-SubCell"/>
</dbReference>
<keyword evidence="6" id="KW-0136">Cellulose degradation</keyword>
<dbReference type="SUPFAM" id="SSF57180">
    <property type="entry name" value="Cellulose-binding domain"/>
    <property type="match status" value="1"/>
</dbReference>
<keyword evidence="7" id="KW-0560">Oxidoreductase</keyword>
<dbReference type="GO" id="GO:0046872">
    <property type="term" value="F:metal ion binding"/>
    <property type="evidence" value="ECO:0007669"/>
    <property type="project" value="UniProtKB-KW"/>
</dbReference>
<evidence type="ECO:0000256" key="9">
    <source>
        <dbReference type="ARBA" id="ARBA00023033"/>
    </source>
</evidence>
<dbReference type="RefSeq" id="XP_006692680.1">
    <property type="nucleotide sequence ID" value="XM_006692617.1"/>
</dbReference>
<gene>
    <name evidence="18" type="ORF">CTHT_0022130</name>
</gene>
<feature type="domain" description="CBM1" evidence="17">
    <location>
        <begin position="285"/>
        <end position="322"/>
    </location>
</feature>
<dbReference type="PROSITE" id="PS51164">
    <property type="entry name" value="CBM1_2"/>
    <property type="match status" value="1"/>
</dbReference>
<keyword evidence="8" id="KW-0186">Copper</keyword>
<name>G0S408_CHATD</name>
<dbReference type="GO" id="GO:0004497">
    <property type="term" value="F:monooxygenase activity"/>
    <property type="evidence" value="ECO:0007669"/>
    <property type="project" value="UniProtKB-KW"/>
</dbReference>
<dbReference type="Proteomes" id="UP000008066">
    <property type="component" value="Unassembled WGS sequence"/>
</dbReference>
<evidence type="ECO:0000259" key="17">
    <source>
        <dbReference type="PROSITE" id="PS51164"/>
    </source>
</evidence>
<dbReference type="SMART" id="SM00236">
    <property type="entry name" value="fCBD"/>
    <property type="match status" value="1"/>
</dbReference>
<dbReference type="CDD" id="cd21175">
    <property type="entry name" value="LPMO_AA9"/>
    <property type="match status" value="1"/>
</dbReference>
<keyword evidence="19" id="KW-1185">Reference proteome</keyword>
<evidence type="ECO:0000256" key="13">
    <source>
        <dbReference type="ARBA" id="ARBA00044502"/>
    </source>
</evidence>
<evidence type="ECO:0000256" key="10">
    <source>
        <dbReference type="ARBA" id="ARBA00023157"/>
    </source>
</evidence>
<dbReference type="InterPro" id="IPR049892">
    <property type="entry name" value="AA9"/>
</dbReference>
<evidence type="ECO:0000256" key="15">
    <source>
        <dbReference type="ARBA" id="ARBA00047174"/>
    </source>
</evidence>
<reference evidence="18 19" key="1">
    <citation type="journal article" date="2011" name="Cell">
        <title>Insight into structure and assembly of the nuclear pore complex by utilizing the genome of a eukaryotic thermophile.</title>
        <authorList>
            <person name="Amlacher S."/>
            <person name="Sarges P."/>
            <person name="Flemming D."/>
            <person name="van Noort V."/>
            <person name="Kunze R."/>
            <person name="Devos D.P."/>
            <person name="Arumugam M."/>
            <person name="Bork P."/>
            <person name="Hurt E."/>
        </authorList>
    </citation>
    <scope>NUCLEOTIDE SEQUENCE [LARGE SCALE GENOMIC DNA]</scope>
    <source>
        <strain evidence="19">DSM 1495 / CBS 144.50 / IMI 039719</strain>
    </source>
</reference>
<comment type="cofactor">
    <cofactor evidence="1">
        <name>Cu(2+)</name>
        <dbReference type="ChEBI" id="CHEBI:29036"/>
    </cofactor>
</comment>
<dbReference type="AlphaFoldDB" id="G0S408"/>
<evidence type="ECO:0000256" key="8">
    <source>
        <dbReference type="ARBA" id="ARBA00023008"/>
    </source>
</evidence>
<dbReference type="GO" id="GO:0030248">
    <property type="term" value="F:cellulose binding"/>
    <property type="evidence" value="ECO:0007669"/>
    <property type="project" value="InterPro"/>
</dbReference>
<evidence type="ECO:0000256" key="1">
    <source>
        <dbReference type="ARBA" id="ARBA00001973"/>
    </source>
</evidence>
<keyword evidence="3" id="KW-0964">Secreted</keyword>
<evidence type="ECO:0000256" key="12">
    <source>
        <dbReference type="ARBA" id="ARBA00023326"/>
    </source>
</evidence>
<comment type="subcellular location">
    <subcellularLocation>
        <location evidence="2">Secreted</location>
    </subcellularLocation>
</comment>
<dbReference type="EC" id="1.14.99.56" evidence="15"/>
<dbReference type="InterPro" id="IPR035971">
    <property type="entry name" value="CBD_sf"/>
</dbReference>
<dbReference type="KEGG" id="cthr:CTHT_0022130"/>
<protein>
    <recommendedName>
        <fullName evidence="15">lytic cellulose monooxygenase (C4-dehydrogenating)</fullName>
        <ecNumber evidence="15">1.14.99.56</ecNumber>
    </recommendedName>
</protein>
<dbReference type="Gene3D" id="2.70.50.70">
    <property type="match status" value="1"/>
</dbReference>
<keyword evidence="11" id="KW-0119">Carbohydrate metabolism</keyword>
<dbReference type="PANTHER" id="PTHR33353">
    <property type="entry name" value="PUTATIVE (AFU_ORTHOLOGUE AFUA_1G12560)-RELATED"/>
    <property type="match status" value="1"/>
</dbReference>
<keyword evidence="4" id="KW-0479">Metal-binding</keyword>
<feature type="chain" id="PRO_5003409291" description="lytic cellulose monooxygenase (C4-dehydrogenating)" evidence="16">
    <location>
        <begin position="20"/>
        <end position="322"/>
    </location>
</feature>
<evidence type="ECO:0000256" key="3">
    <source>
        <dbReference type="ARBA" id="ARBA00022525"/>
    </source>
</evidence>
<dbReference type="STRING" id="759272.G0S408"/>
<organism evidence="19">
    <name type="scientific">Chaetomium thermophilum (strain DSM 1495 / CBS 144.50 / IMI 039719)</name>
    <name type="common">Thermochaetoides thermophila</name>
    <dbReference type="NCBI Taxonomy" id="759272"/>
    <lineage>
        <taxon>Eukaryota</taxon>
        <taxon>Fungi</taxon>
        <taxon>Dikarya</taxon>
        <taxon>Ascomycota</taxon>
        <taxon>Pezizomycotina</taxon>
        <taxon>Sordariomycetes</taxon>
        <taxon>Sordariomycetidae</taxon>
        <taxon>Sordariales</taxon>
        <taxon>Chaetomiaceae</taxon>
        <taxon>Thermochaetoides</taxon>
    </lineage>
</organism>
<dbReference type="EMBL" id="GL988041">
    <property type="protein sequence ID" value="EGS20384.1"/>
    <property type="molecule type" value="Genomic_DNA"/>
</dbReference>
<dbReference type="OrthoDB" id="3238762at2759"/>
<evidence type="ECO:0000256" key="4">
    <source>
        <dbReference type="ARBA" id="ARBA00022723"/>
    </source>
</evidence>
<keyword evidence="10" id="KW-1015">Disulfide bond</keyword>
<dbReference type="PANTHER" id="PTHR33353:SF9">
    <property type="entry name" value="ENDOGLUCANASE II"/>
    <property type="match status" value="1"/>
</dbReference>
<evidence type="ECO:0000256" key="14">
    <source>
        <dbReference type="ARBA" id="ARBA00045077"/>
    </source>
</evidence>
<evidence type="ECO:0000256" key="11">
    <source>
        <dbReference type="ARBA" id="ARBA00023277"/>
    </source>
</evidence>
<dbReference type="InterPro" id="IPR005103">
    <property type="entry name" value="AA9_LPMO"/>
</dbReference>
<feature type="signal peptide" evidence="16">
    <location>
        <begin position="1"/>
        <end position="19"/>
    </location>
</feature>
<proteinExistence type="inferred from homology"/>
<comment type="similarity">
    <text evidence="13">Belongs to the polysaccharide monooxygenase AA9 family.</text>
</comment>
<evidence type="ECO:0000313" key="18">
    <source>
        <dbReference type="EMBL" id="EGS20384.1"/>
    </source>
</evidence>
<dbReference type="GeneID" id="18256251"/>
<keyword evidence="5 16" id="KW-0732">Signal</keyword>
<evidence type="ECO:0000256" key="6">
    <source>
        <dbReference type="ARBA" id="ARBA00023001"/>
    </source>
</evidence>
<sequence>MKTLSLAALAALWAQKAAAHAMFQQLWVDGVDYGTQCARVPGSNSPVTNVNSPEIRCNAYPSPAKGKCPVKAGSIVTIEMHAQPGDRDCSKEAMGGAHHGPVLVYMTKVSDAATADGSTGWFKIFEDGWAKNPSGKVGDDDFWGTKDLNTCCGKMDVKIPEDIPSGDYLLRAEAIALHVGGQPGGAQLYMTCYQLTVEGGGNANPATVKFPGAYSATDPGILVNIHSAMNNYVVPGPPVYSGGTTKRAGSGCTGCEQTCKVGSSPSGTVSAIPVGTGAPNGGGGCYAQKYQQCGGQGYTGCTQCVPGSTCQAISPPYYSQCV</sequence>
<evidence type="ECO:0000256" key="2">
    <source>
        <dbReference type="ARBA" id="ARBA00004613"/>
    </source>
</evidence>
<dbReference type="HOGENOM" id="CLU_031730_0_1_1"/>
<dbReference type="InterPro" id="IPR000254">
    <property type="entry name" value="CBD"/>
</dbReference>
<dbReference type="OMA" id="YGSQCAR"/>
<dbReference type="Pfam" id="PF00734">
    <property type="entry name" value="CBM_1"/>
    <property type="match status" value="1"/>
</dbReference>
<evidence type="ECO:0000313" key="19">
    <source>
        <dbReference type="Proteomes" id="UP000008066"/>
    </source>
</evidence>
<comment type="catalytic activity">
    <reaction evidence="14">
        <text>[(1-&gt;4)-beta-D-glucosyl]n+m + reduced acceptor + O2 = 4-dehydro-beta-D-glucosyl-[(1-&gt;4)-beta-D-glucosyl]n-1 + [(1-&gt;4)-beta-D-glucosyl]m + acceptor + H2O.</text>
        <dbReference type="EC" id="1.14.99.56"/>
    </reaction>
</comment>
<dbReference type="GO" id="GO:0030245">
    <property type="term" value="P:cellulose catabolic process"/>
    <property type="evidence" value="ECO:0007669"/>
    <property type="project" value="UniProtKB-KW"/>
</dbReference>
<evidence type="ECO:0000256" key="5">
    <source>
        <dbReference type="ARBA" id="ARBA00022729"/>
    </source>
</evidence>
<keyword evidence="12" id="KW-0624">Polysaccharide degradation</keyword>
<evidence type="ECO:0000256" key="7">
    <source>
        <dbReference type="ARBA" id="ARBA00023002"/>
    </source>
</evidence>